<comment type="caution">
    <text evidence="2">The sequence shown here is derived from an EMBL/GenBank/DDBJ whole genome shotgun (WGS) entry which is preliminary data.</text>
</comment>
<sequence length="324" mass="36683">MKAELTFSIVTPSYNQGEFLAETIESVLGQAGDFAIDYLIVDGGSTDRSVEVIREYQRRLDQGEWPVRCREIRYRWLSEKDAGQTDALGKGFRMAEGDIFAWLNSDDTYLPGALQAVAERFEEGGDTALLYGDAQYCDARGEVIGRYRTQSYDYGKLAWFNFICQPAAFFRKEAFLAVGGLDATLHFAMDYDLWVRIARRFPCRYLPKPLANYRLHETSKTVSDRTLIANCEEAERLALKYFGWAPLTRVYNTCSARCRANLPNCFAASRVALLAAVGVCTIARSLRLNRGIRLRDLALLNRENFGKLGKSRLEIMTGNKDQDC</sequence>
<dbReference type="Gene3D" id="3.90.550.10">
    <property type="entry name" value="Spore Coat Polysaccharide Biosynthesis Protein SpsA, Chain A"/>
    <property type="match status" value="1"/>
</dbReference>
<dbReference type="SUPFAM" id="SSF53448">
    <property type="entry name" value="Nucleotide-diphospho-sugar transferases"/>
    <property type="match status" value="1"/>
</dbReference>
<keyword evidence="3" id="KW-1185">Reference proteome</keyword>
<evidence type="ECO:0000313" key="2">
    <source>
        <dbReference type="EMBL" id="MBJ6727297.1"/>
    </source>
</evidence>
<evidence type="ECO:0000313" key="3">
    <source>
        <dbReference type="Proteomes" id="UP000636888"/>
    </source>
</evidence>
<dbReference type="CDD" id="cd06433">
    <property type="entry name" value="GT_2_WfgS_like"/>
    <property type="match status" value="1"/>
</dbReference>
<proteinExistence type="predicted"/>
<dbReference type="Pfam" id="PF00535">
    <property type="entry name" value="Glycos_transf_2"/>
    <property type="match status" value="1"/>
</dbReference>
<dbReference type="RefSeq" id="WP_199386215.1">
    <property type="nucleotide sequence ID" value="NZ_JAEMHM010000022.1"/>
</dbReference>
<dbReference type="Proteomes" id="UP000636888">
    <property type="component" value="Unassembled WGS sequence"/>
</dbReference>
<reference evidence="2" key="1">
    <citation type="submission" date="2020-12" db="EMBL/GenBank/DDBJ databases">
        <title>Geomonas sp. Red875, isolated from river sediment.</title>
        <authorList>
            <person name="Xu Z."/>
            <person name="Zhang Z."/>
            <person name="Masuda Y."/>
            <person name="Itoh H."/>
            <person name="Senoo K."/>
        </authorList>
    </citation>
    <scope>NUCLEOTIDE SEQUENCE</scope>
    <source>
        <strain evidence="2">Red875</strain>
    </source>
</reference>
<protein>
    <submittedName>
        <fullName evidence="2">Glycosyltransferase</fullName>
    </submittedName>
</protein>
<dbReference type="AlphaFoldDB" id="A0A8J7S814"/>
<evidence type="ECO:0000259" key="1">
    <source>
        <dbReference type="Pfam" id="PF00535"/>
    </source>
</evidence>
<dbReference type="InterPro" id="IPR001173">
    <property type="entry name" value="Glyco_trans_2-like"/>
</dbReference>
<dbReference type="EMBL" id="JAEMHM010000022">
    <property type="protein sequence ID" value="MBJ6727297.1"/>
    <property type="molecule type" value="Genomic_DNA"/>
</dbReference>
<dbReference type="InterPro" id="IPR029044">
    <property type="entry name" value="Nucleotide-diphossugar_trans"/>
</dbReference>
<dbReference type="PANTHER" id="PTHR22916">
    <property type="entry name" value="GLYCOSYLTRANSFERASE"/>
    <property type="match status" value="1"/>
</dbReference>
<accession>A0A8J7S814</accession>
<organism evidence="2 3">
    <name type="scientific">Geomesophilobacter sediminis</name>
    <dbReference type="NCBI Taxonomy" id="2798584"/>
    <lineage>
        <taxon>Bacteria</taxon>
        <taxon>Pseudomonadati</taxon>
        <taxon>Thermodesulfobacteriota</taxon>
        <taxon>Desulfuromonadia</taxon>
        <taxon>Geobacterales</taxon>
        <taxon>Geobacteraceae</taxon>
        <taxon>Geomesophilobacter</taxon>
    </lineage>
</organism>
<feature type="domain" description="Glycosyltransferase 2-like" evidence="1">
    <location>
        <begin position="8"/>
        <end position="174"/>
    </location>
</feature>
<dbReference type="PANTHER" id="PTHR22916:SF65">
    <property type="entry name" value="SLR1065 PROTEIN"/>
    <property type="match status" value="1"/>
</dbReference>
<dbReference type="GO" id="GO:0016758">
    <property type="term" value="F:hexosyltransferase activity"/>
    <property type="evidence" value="ECO:0007669"/>
    <property type="project" value="UniProtKB-ARBA"/>
</dbReference>
<name>A0A8J7S814_9BACT</name>
<gene>
    <name evidence="2" type="ORF">JFN93_21505</name>
</gene>